<dbReference type="PROSITE" id="PS00614">
    <property type="entry name" value="IGPS"/>
    <property type="match status" value="1"/>
</dbReference>
<dbReference type="Gene3D" id="3.20.20.70">
    <property type="entry name" value="Aldolase class I"/>
    <property type="match status" value="1"/>
</dbReference>
<evidence type="ECO:0000256" key="2">
    <source>
        <dbReference type="ARBA" id="ARBA00004696"/>
    </source>
</evidence>
<name>A0A7X2V3A4_9BACI</name>
<dbReference type="InterPro" id="IPR011060">
    <property type="entry name" value="RibuloseP-bd_barrel"/>
</dbReference>
<gene>
    <name evidence="9 11" type="primary">trpC</name>
    <name evidence="11" type="ORF">GKZ89_02040</name>
</gene>
<evidence type="ECO:0000256" key="4">
    <source>
        <dbReference type="ARBA" id="ARBA00022605"/>
    </source>
</evidence>
<dbReference type="CDD" id="cd00331">
    <property type="entry name" value="IGPS"/>
    <property type="match status" value="1"/>
</dbReference>
<dbReference type="GO" id="GO:0004425">
    <property type="term" value="F:indole-3-glycerol-phosphate synthase activity"/>
    <property type="evidence" value="ECO:0007669"/>
    <property type="project" value="UniProtKB-UniRule"/>
</dbReference>
<accession>A0A7X2V3A4</accession>
<dbReference type="InterPro" id="IPR045186">
    <property type="entry name" value="Indole-3-glycerol_P_synth"/>
</dbReference>
<evidence type="ECO:0000256" key="3">
    <source>
        <dbReference type="ARBA" id="ARBA00008737"/>
    </source>
</evidence>
<dbReference type="InterPro" id="IPR013798">
    <property type="entry name" value="Indole-3-glycerol_P_synth_dom"/>
</dbReference>
<proteinExistence type="inferred from homology"/>
<evidence type="ECO:0000256" key="1">
    <source>
        <dbReference type="ARBA" id="ARBA00001633"/>
    </source>
</evidence>
<dbReference type="PANTHER" id="PTHR22854:SF2">
    <property type="entry name" value="INDOLE-3-GLYCEROL-PHOSPHATE SYNTHASE"/>
    <property type="match status" value="1"/>
</dbReference>
<evidence type="ECO:0000256" key="7">
    <source>
        <dbReference type="ARBA" id="ARBA00023141"/>
    </source>
</evidence>
<dbReference type="GO" id="GO:0000162">
    <property type="term" value="P:L-tryptophan biosynthetic process"/>
    <property type="evidence" value="ECO:0007669"/>
    <property type="project" value="UniProtKB-UniRule"/>
</dbReference>
<protein>
    <recommendedName>
        <fullName evidence="9">Indole-3-glycerol phosphate synthase</fullName>
        <shortName evidence="9">IGPS</shortName>
        <ecNumber evidence="9">4.1.1.48</ecNumber>
    </recommendedName>
</protein>
<dbReference type="HAMAP" id="MF_00134_B">
    <property type="entry name" value="IGPS_B"/>
    <property type="match status" value="1"/>
</dbReference>
<feature type="domain" description="Indole-3-glycerol phosphate synthase" evidence="10">
    <location>
        <begin position="5"/>
        <end position="247"/>
    </location>
</feature>
<evidence type="ECO:0000256" key="8">
    <source>
        <dbReference type="ARBA" id="ARBA00023239"/>
    </source>
</evidence>
<keyword evidence="5 9" id="KW-0210">Decarboxylase</keyword>
<comment type="similarity">
    <text evidence="3 9">Belongs to the TrpC family.</text>
</comment>
<comment type="catalytic activity">
    <reaction evidence="1 9">
        <text>1-(2-carboxyphenylamino)-1-deoxy-D-ribulose 5-phosphate + H(+) = (1S,2R)-1-C-(indol-3-yl)glycerol 3-phosphate + CO2 + H2O</text>
        <dbReference type="Rhea" id="RHEA:23476"/>
        <dbReference type="ChEBI" id="CHEBI:15377"/>
        <dbReference type="ChEBI" id="CHEBI:15378"/>
        <dbReference type="ChEBI" id="CHEBI:16526"/>
        <dbReference type="ChEBI" id="CHEBI:58613"/>
        <dbReference type="ChEBI" id="CHEBI:58866"/>
        <dbReference type="EC" id="4.1.1.48"/>
    </reaction>
</comment>
<keyword evidence="12" id="KW-1185">Reference proteome</keyword>
<reference evidence="11 12" key="1">
    <citation type="journal article" date="2017" name="Int. J. Syst. Evol. Microbiol.">
        <title>Bacillus mangrovi sp. nov., isolated from a sediment sample from a mangrove forest.</title>
        <authorList>
            <person name="Gupta V."/>
            <person name="Singh P.K."/>
            <person name="Korpole S."/>
            <person name="Tanuku N.R.S."/>
            <person name="Pinnaka A.K."/>
        </authorList>
    </citation>
    <scope>NUCLEOTIDE SEQUENCE [LARGE SCALE GENOMIC DNA]</scope>
    <source>
        <strain evidence="11 12">KCTC 33872</strain>
    </source>
</reference>
<dbReference type="InterPro" id="IPR013785">
    <property type="entry name" value="Aldolase_TIM"/>
</dbReference>
<dbReference type="EC" id="4.1.1.48" evidence="9"/>
<dbReference type="Pfam" id="PF00218">
    <property type="entry name" value="IGPS"/>
    <property type="match status" value="1"/>
</dbReference>
<dbReference type="RefSeq" id="WP_155110699.1">
    <property type="nucleotide sequence ID" value="NZ_WMIB01000001.1"/>
</dbReference>
<keyword evidence="4 9" id="KW-0028">Amino-acid biosynthesis</keyword>
<dbReference type="InterPro" id="IPR001468">
    <property type="entry name" value="Indole-3-GlycerolPSynthase_CS"/>
</dbReference>
<sequence length="252" mass="28138">MLDLILAHKKEELMNYRKREHLGLEKRSFFQALKNPNRITGLIAEVKKASPSKGIIKADFSPETHALQYERGRADCLSVLTDENFFQGRAEYLSSVKRAAGLPVLRKDFIIDHRQVEESDAIGADAILLIGEALDAVLLAELHAHAVESGMDVLVEVHSVQVLEGILKHVTPKLIGVNNRDLRTFQTSIMRVEEFRGLVPEDSLLVSESGIHTPEDIETVRRFGADAVLVGEALMREQDQEQAVRSLFGEHA</sequence>
<dbReference type="NCBIfam" id="NF001375">
    <property type="entry name" value="PRK00278.2-2"/>
    <property type="match status" value="1"/>
</dbReference>
<evidence type="ECO:0000313" key="12">
    <source>
        <dbReference type="Proteomes" id="UP000434639"/>
    </source>
</evidence>
<keyword evidence="6 9" id="KW-0822">Tryptophan biosynthesis</keyword>
<dbReference type="FunFam" id="3.20.20.70:FF:000024">
    <property type="entry name" value="Indole-3-glycerol phosphate synthase"/>
    <property type="match status" value="1"/>
</dbReference>
<evidence type="ECO:0000256" key="5">
    <source>
        <dbReference type="ARBA" id="ARBA00022793"/>
    </source>
</evidence>
<dbReference type="AlphaFoldDB" id="A0A7X2V3A4"/>
<dbReference type="OrthoDB" id="9804217at2"/>
<dbReference type="SUPFAM" id="SSF51366">
    <property type="entry name" value="Ribulose-phoshate binding barrel"/>
    <property type="match status" value="1"/>
</dbReference>
<comment type="caution">
    <text evidence="11">The sequence shown here is derived from an EMBL/GenBank/DDBJ whole genome shotgun (WGS) entry which is preliminary data.</text>
</comment>
<dbReference type="Proteomes" id="UP000434639">
    <property type="component" value="Unassembled WGS sequence"/>
</dbReference>
<evidence type="ECO:0000259" key="10">
    <source>
        <dbReference type="Pfam" id="PF00218"/>
    </source>
</evidence>
<dbReference type="NCBIfam" id="NF001377">
    <property type="entry name" value="PRK00278.2-4"/>
    <property type="match status" value="1"/>
</dbReference>
<dbReference type="GO" id="GO:0004640">
    <property type="term" value="F:phosphoribosylanthranilate isomerase activity"/>
    <property type="evidence" value="ECO:0007669"/>
    <property type="project" value="TreeGrafter"/>
</dbReference>
<evidence type="ECO:0000256" key="6">
    <source>
        <dbReference type="ARBA" id="ARBA00022822"/>
    </source>
</evidence>
<evidence type="ECO:0000256" key="9">
    <source>
        <dbReference type="HAMAP-Rule" id="MF_00134"/>
    </source>
</evidence>
<dbReference type="EMBL" id="WMIB01000001">
    <property type="protein sequence ID" value="MTH52170.1"/>
    <property type="molecule type" value="Genomic_DNA"/>
</dbReference>
<keyword evidence="7 9" id="KW-0057">Aromatic amino acid biosynthesis</keyword>
<dbReference type="UniPathway" id="UPA00035">
    <property type="reaction ID" value="UER00043"/>
</dbReference>
<comment type="pathway">
    <text evidence="2 9">Amino-acid biosynthesis; L-tryptophan biosynthesis; L-tryptophan from chorismate: step 4/5.</text>
</comment>
<keyword evidence="8 9" id="KW-0456">Lyase</keyword>
<evidence type="ECO:0000313" key="11">
    <source>
        <dbReference type="EMBL" id="MTH52170.1"/>
    </source>
</evidence>
<organism evidence="11 12">
    <name type="scientific">Metabacillus mangrovi</name>
    <dbReference type="NCBI Taxonomy" id="1491830"/>
    <lineage>
        <taxon>Bacteria</taxon>
        <taxon>Bacillati</taxon>
        <taxon>Bacillota</taxon>
        <taxon>Bacilli</taxon>
        <taxon>Bacillales</taxon>
        <taxon>Bacillaceae</taxon>
        <taxon>Metabacillus</taxon>
    </lineage>
</organism>
<dbReference type="PANTHER" id="PTHR22854">
    <property type="entry name" value="TRYPTOPHAN BIOSYNTHESIS PROTEIN"/>
    <property type="match status" value="1"/>
</dbReference>